<dbReference type="SUPFAM" id="SSF54631">
    <property type="entry name" value="CBS-domain pair"/>
    <property type="match status" value="1"/>
</dbReference>
<dbReference type="PANTHER" id="PTHR43080:SF2">
    <property type="entry name" value="CBS DOMAIN-CONTAINING PROTEIN"/>
    <property type="match status" value="1"/>
</dbReference>
<protein>
    <recommendedName>
        <fullName evidence="3">CBS domain-containing protein</fullName>
    </recommendedName>
</protein>
<evidence type="ECO:0000313" key="5">
    <source>
        <dbReference type="Proteomes" id="UP000068447"/>
    </source>
</evidence>
<dbReference type="PANTHER" id="PTHR43080">
    <property type="entry name" value="CBS DOMAIN-CONTAINING PROTEIN CBSX3, MITOCHONDRIAL"/>
    <property type="match status" value="1"/>
</dbReference>
<name>A0A0U3B9S3_9ALTE</name>
<dbReference type="SMART" id="SM00116">
    <property type="entry name" value="CBS"/>
    <property type="match status" value="2"/>
</dbReference>
<dbReference type="InterPro" id="IPR044729">
    <property type="entry name" value="CBS_bac"/>
</dbReference>
<reference evidence="4 5" key="1">
    <citation type="submission" date="2015-12" db="EMBL/GenBank/DDBJ databases">
        <title>Complete genome of Lacimicrobium alkaliphilum KCTC 32984.</title>
        <authorList>
            <person name="Kim S.-G."/>
            <person name="Lee Y.-J."/>
        </authorList>
    </citation>
    <scope>NUCLEOTIDE SEQUENCE [LARGE SCALE GENOMIC DNA]</scope>
    <source>
        <strain evidence="4 5">YelD216</strain>
    </source>
</reference>
<dbReference type="PROSITE" id="PS51371">
    <property type="entry name" value="CBS"/>
    <property type="match status" value="2"/>
</dbReference>
<organism evidence="4 5">
    <name type="scientific">Lacimicrobium alkaliphilum</name>
    <dbReference type="NCBI Taxonomy" id="1526571"/>
    <lineage>
        <taxon>Bacteria</taxon>
        <taxon>Pseudomonadati</taxon>
        <taxon>Pseudomonadota</taxon>
        <taxon>Gammaproteobacteria</taxon>
        <taxon>Alteromonadales</taxon>
        <taxon>Alteromonadaceae</taxon>
        <taxon>Lacimicrobium</taxon>
    </lineage>
</organism>
<dbReference type="Proteomes" id="UP000068447">
    <property type="component" value="Chromosome"/>
</dbReference>
<evidence type="ECO:0000259" key="3">
    <source>
        <dbReference type="PROSITE" id="PS51371"/>
    </source>
</evidence>
<feature type="domain" description="CBS" evidence="3">
    <location>
        <begin position="77"/>
        <end position="134"/>
    </location>
</feature>
<dbReference type="EMBL" id="CP013650">
    <property type="protein sequence ID" value="ALS98421.1"/>
    <property type="molecule type" value="Genomic_DNA"/>
</dbReference>
<sequence>MESLKVSDYMNPRPVTFTRDMTVALAVERLLQAHQTGGPVINEHRKLVGFLSEQDCLTKMLESSYYREQVARVAEIMRTEVLSIKPYMSIIELAQQMLHEKPKVYPVVDDDGYLLGSITRSQVLHAMDIQLHAGYKRAG</sequence>
<dbReference type="Gene3D" id="3.10.580.10">
    <property type="entry name" value="CBS-domain"/>
    <property type="match status" value="1"/>
</dbReference>
<dbReference type="InterPro" id="IPR046342">
    <property type="entry name" value="CBS_dom_sf"/>
</dbReference>
<dbReference type="Pfam" id="PF00571">
    <property type="entry name" value="CBS"/>
    <property type="match status" value="2"/>
</dbReference>
<evidence type="ECO:0000256" key="1">
    <source>
        <dbReference type="ARBA" id="ARBA00023122"/>
    </source>
</evidence>
<dbReference type="OrthoDB" id="9790355at2"/>
<evidence type="ECO:0000313" key="4">
    <source>
        <dbReference type="EMBL" id="ALS98421.1"/>
    </source>
</evidence>
<dbReference type="RefSeq" id="WP_062479548.1">
    <property type="nucleotide sequence ID" value="NZ_CP013650.1"/>
</dbReference>
<dbReference type="KEGG" id="lal:AT746_09225"/>
<gene>
    <name evidence="4" type="ORF">AT746_09225</name>
</gene>
<feature type="domain" description="CBS" evidence="3">
    <location>
        <begin position="10"/>
        <end position="68"/>
    </location>
</feature>
<dbReference type="AlphaFoldDB" id="A0A0U3B9S3"/>
<dbReference type="STRING" id="1526571.AT746_09225"/>
<evidence type="ECO:0000256" key="2">
    <source>
        <dbReference type="PROSITE-ProRule" id="PRU00703"/>
    </source>
</evidence>
<keyword evidence="1 2" id="KW-0129">CBS domain</keyword>
<dbReference type="InterPro" id="IPR000644">
    <property type="entry name" value="CBS_dom"/>
</dbReference>
<keyword evidence="5" id="KW-1185">Reference proteome</keyword>
<dbReference type="InterPro" id="IPR051257">
    <property type="entry name" value="Diverse_CBS-Domain"/>
</dbReference>
<accession>A0A0U3B9S3</accession>
<proteinExistence type="predicted"/>
<dbReference type="CDD" id="cd04629">
    <property type="entry name" value="CBS_pair_bac"/>
    <property type="match status" value="1"/>
</dbReference>